<dbReference type="InterPro" id="IPR051907">
    <property type="entry name" value="DoxX-like_oxidoreductase"/>
</dbReference>
<name>A0A6J6JDE8_9ZZZZ</name>
<dbReference type="GO" id="GO:0005886">
    <property type="term" value="C:plasma membrane"/>
    <property type="evidence" value="ECO:0007669"/>
    <property type="project" value="UniProtKB-SubCell"/>
</dbReference>
<accession>A0A6J6JDE8</accession>
<dbReference type="EMBL" id="CAFBNZ010000116">
    <property type="protein sequence ID" value="CAB4972132.1"/>
    <property type="molecule type" value="Genomic_DNA"/>
</dbReference>
<keyword evidence="2" id="KW-1003">Cell membrane</keyword>
<evidence type="ECO:0000256" key="5">
    <source>
        <dbReference type="ARBA" id="ARBA00023136"/>
    </source>
</evidence>
<evidence type="ECO:0000256" key="3">
    <source>
        <dbReference type="ARBA" id="ARBA00022692"/>
    </source>
</evidence>
<keyword evidence="5 6" id="KW-0472">Membrane</keyword>
<reference evidence="7" key="1">
    <citation type="submission" date="2020-05" db="EMBL/GenBank/DDBJ databases">
        <authorList>
            <person name="Chiriac C."/>
            <person name="Salcher M."/>
            <person name="Ghai R."/>
            <person name="Kavagutti S V."/>
        </authorList>
    </citation>
    <scope>NUCLEOTIDE SEQUENCE</scope>
</reference>
<evidence type="ECO:0000313" key="9">
    <source>
        <dbReference type="EMBL" id="CAB5138704.1"/>
    </source>
</evidence>
<dbReference type="PANTHER" id="PTHR33452:SF1">
    <property type="entry name" value="INNER MEMBRANE PROTEIN YPHA-RELATED"/>
    <property type="match status" value="1"/>
</dbReference>
<feature type="transmembrane region" description="Helical" evidence="6">
    <location>
        <begin position="65"/>
        <end position="92"/>
    </location>
</feature>
<dbReference type="EMBL" id="CAFBRX010000280">
    <property type="protein sequence ID" value="CAB5138704.1"/>
    <property type="molecule type" value="Genomic_DNA"/>
</dbReference>
<feature type="transmembrane region" description="Helical" evidence="6">
    <location>
        <begin position="143"/>
        <end position="164"/>
    </location>
</feature>
<dbReference type="Pfam" id="PF07681">
    <property type="entry name" value="DoxX"/>
    <property type="match status" value="1"/>
</dbReference>
<dbReference type="InterPro" id="IPR032808">
    <property type="entry name" value="DoxX"/>
</dbReference>
<feature type="transmembrane region" description="Helical" evidence="6">
    <location>
        <begin position="112"/>
        <end position="131"/>
    </location>
</feature>
<evidence type="ECO:0000313" key="7">
    <source>
        <dbReference type="EMBL" id="CAB4635157.1"/>
    </source>
</evidence>
<dbReference type="PANTHER" id="PTHR33452">
    <property type="entry name" value="OXIDOREDUCTASE CATD-RELATED"/>
    <property type="match status" value="1"/>
</dbReference>
<dbReference type="AlphaFoldDB" id="A0A6J6JDE8"/>
<organism evidence="7">
    <name type="scientific">freshwater metagenome</name>
    <dbReference type="NCBI Taxonomy" id="449393"/>
    <lineage>
        <taxon>unclassified sequences</taxon>
        <taxon>metagenomes</taxon>
        <taxon>ecological metagenomes</taxon>
    </lineage>
</organism>
<comment type="subcellular location">
    <subcellularLocation>
        <location evidence="1">Cell membrane</location>
        <topology evidence="1">Multi-pass membrane protein</topology>
    </subcellularLocation>
</comment>
<keyword evidence="3 6" id="KW-0812">Transmembrane</keyword>
<evidence type="ECO:0000256" key="6">
    <source>
        <dbReference type="SAM" id="Phobius"/>
    </source>
</evidence>
<sequence length="172" mass="18005">MEVSYPSQLNLGLLILRLCLGLFLAYHGYNKVFGPGGLAGTSGWFASMGMKWPKWQARLAASTEIGAGLMLAVGLLTPLAAAGVIGIMVVAIYTAHGKVGFFIFKPNQGWEYCATILLGALAVGTIGAGDWSVDNAIDFSVPGWNSLVITALLGIGGGILQMLISYRPVKAS</sequence>
<evidence type="ECO:0000313" key="8">
    <source>
        <dbReference type="EMBL" id="CAB4972132.1"/>
    </source>
</evidence>
<evidence type="ECO:0000256" key="2">
    <source>
        <dbReference type="ARBA" id="ARBA00022475"/>
    </source>
</evidence>
<gene>
    <name evidence="7" type="ORF">UFOPK1960_00928</name>
    <name evidence="8" type="ORF">UFOPK3889_00676</name>
    <name evidence="9" type="ORF">UFOPK4422_01780</name>
</gene>
<feature type="transmembrane region" description="Helical" evidence="6">
    <location>
        <begin position="9"/>
        <end position="29"/>
    </location>
</feature>
<evidence type="ECO:0000256" key="1">
    <source>
        <dbReference type="ARBA" id="ARBA00004651"/>
    </source>
</evidence>
<keyword evidence="4 6" id="KW-1133">Transmembrane helix</keyword>
<protein>
    <submittedName>
        <fullName evidence="7">Unannotated protein</fullName>
    </submittedName>
</protein>
<dbReference type="EMBL" id="CAEZVL010000141">
    <property type="protein sequence ID" value="CAB4635157.1"/>
    <property type="molecule type" value="Genomic_DNA"/>
</dbReference>
<evidence type="ECO:0000256" key="4">
    <source>
        <dbReference type="ARBA" id="ARBA00022989"/>
    </source>
</evidence>
<proteinExistence type="predicted"/>